<dbReference type="EMBL" id="CP058561">
    <property type="protein sequence ID" value="QUH29993.1"/>
    <property type="molecule type" value="Genomic_DNA"/>
</dbReference>
<name>A0A8J8SCM3_9FIRM</name>
<dbReference type="SUPFAM" id="SSF53474">
    <property type="entry name" value="alpha/beta-Hydrolases"/>
    <property type="match status" value="1"/>
</dbReference>
<keyword evidence="2" id="KW-1185">Reference proteome</keyword>
<dbReference type="PANTHER" id="PTHR48098">
    <property type="entry name" value="ENTEROCHELIN ESTERASE-RELATED"/>
    <property type="match status" value="1"/>
</dbReference>
<proteinExistence type="predicted"/>
<dbReference type="InterPro" id="IPR050583">
    <property type="entry name" value="Mycobacterial_A85_antigen"/>
</dbReference>
<dbReference type="Pfam" id="PF00756">
    <property type="entry name" value="Esterase"/>
    <property type="match status" value="1"/>
</dbReference>
<accession>A0A8J8SCM3</accession>
<dbReference type="RefSeq" id="WP_212690229.1">
    <property type="nucleotide sequence ID" value="NZ_CP058561.1"/>
</dbReference>
<protein>
    <submittedName>
        <fullName evidence="1">Esterase family protein</fullName>
    </submittedName>
</protein>
<dbReference type="AlphaFoldDB" id="A0A8J8SCM3"/>
<organism evidence="1 2">
    <name type="scientific">Vallitalea guaymasensis</name>
    <dbReference type="NCBI Taxonomy" id="1185412"/>
    <lineage>
        <taxon>Bacteria</taxon>
        <taxon>Bacillati</taxon>
        <taxon>Bacillota</taxon>
        <taxon>Clostridia</taxon>
        <taxon>Lachnospirales</taxon>
        <taxon>Vallitaleaceae</taxon>
        <taxon>Vallitalea</taxon>
    </lineage>
</organism>
<sequence length="265" mass="30720">MALIECNFTSKVLDLTTELIAILPEKSIGSNKKYPVLYLLHGLSGGHKDWQRRTLIENYVRDKELVIIMPNVHRSFYTDMKNGYKYFTFVSEELPAVAKEFFPISDKREDTFVAGLSMGGFGAMKLALNHPEKFSKAASLSGALGMLNNMEKMEEYIKTNKDNPVPDNITFQIEEVRNIFGSYEEMKDSCNDLFYVMDKNIAEGKEMPDFYQCCGTEDFLYEDNINFRDYAKSKGMNLTYEECPGEHTWDFWNKMIEHVIEWLDI</sequence>
<dbReference type="Proteomes" id="UP000677305">
    <property type="component" value="Chromosome"/>
</dbReference>
<dbReference type="KEGG" id="vgu:HYG85_14150"/>
<dbReference type="InterPro" id="IPR029058">
    <property type="entry name" value="AB_hydrolase_fold"/>
</dbReference>
<dbReference type="InterPro" id="IPR000801">
    <property type="entry name" value="Esterase-like"/>
</dbReference>
<dbReference type="GO" id="GO:0016747">
    <property type="term" value="F:acyltransferase activity, transferring groups other than amino-acyl groups"/>
    <property type="evidence" value="ECO:0007669"/>
    <property type="project" value="TreeGrafter"/>
</dbReference>
<evidence type="ECO:0000313" key="1">
    <source>
        <dbReference type="EMBL" id="QUH29993.1"/>
    </source>
</evidence>
<reference evidence="1 2" key="1">
    <citation type="submission" date="2020-07" db="EMBL/GenBank/DDBJ databases">
        <title>Vallitalea guaymasensis genome.</title>
        <authorList>
            <person name="Postec A."/>
        </authorList>
    </citation>
    <scope>NUCLEOTIDE SEQUENCE [LARGE SCALE GENOMIC DNA]</scope>
    <source>
        <strain evidence="1 2">Ra1766G1</strain>
    </source>
</reference>
<evidence type="ECO:0000313" key="2">
    <source>
        <dbReference type="Proteomes" id="UP000677305"/>
    </source>
</evidence>
<gene>
    <name evidence="1" type="ORF">HYG85_14150</name>
</gene>
<dbReference type="PANTHER" id="PTHR48098:SF1">
    <property type="entry name" value="DIACYLGLYCEROL ACYLTRANSFERASE_MYCOLYLTRANSFERASE AG85A"/>
    <property type="match status" value="1"/>
</dbReference>
<dbReference type="Gene3D" id="3.40.50.1820">
    <property type="entry name" value="alpha/beta hydrolase"/>
    <property type="match status" value="1"/>
</dbReference>